<keyword evidence="6" id="KW-0472">Membrane</keyword>
<dbReference type="OrthoDB" id="5953812at2759"/>
<dbReference type="PROSITE" id="PS50222">
    <property type="entry name" value="EF_HAND_2"/>
    <property type="match status" value="1"/>
</dbReference>
<dbReference type="InterPro" id="IPR002048">
    <property type="entry name" value="EF_hand_dom"/>
</dbReference>
<keyword evidence="11" id="KW-1185">Reference proteome</keyword>
<dbReference type="PANTHER" id="PTHR22611:SF9">
    <property type="entry name" value="PROTEIN NAKED CUTICLE"/>
    <property type="match status" value="1"/>
</dbReference>
<feature type="compositionally biased region" description="Basic residues" evidence="8">
    <location>
        <begin position="416"/>
        <end position="428"/>
    </location>
</feature>
<feature type="region of interest" description="Disordered" evidence="8">
    <location>
        <begin position="408"/>
        <end position="506"/>
    </location>
</feature>
<proteinExistence type="inferred from homology"/>
<evidence type="ECO:0000256" key="4">
    <source>
        <dbReference type="ARBA" id="ARBA00022687"/>
    </source>
</evidence>
<dbReference type="GO" id="GO:0005737">
    <property type="term" value="C:cytoplasm"/>
    <property type="evidence" value="ECO:0007669"/>
    <property type="project" value="UniProtKB-SubCell"/>
</dbReference>
<evidence type="ECO:0000256" key="5">
    <source>
        <dbReference type="ARBA" id="ARBA00022723"/>
    </source>
</evidence>
<feature type="region of interest" description="Disordered" evidence="8">
    <location>
        <begin position="529"/>
        <end position="564"/>
    </location>
</feature>
<reference evidence="10" key="1">
    <citation type="submission" date="2011-02" db="EMBL/GenBank/DDBJ databases">
        <title>The genome of the leaf-cutting ant Acromyrmex echinatior suggests key adaptations to social evolution and fungus farming.</title>
        <authorList>
            <person name="Nygaard S."/>
            <person name="Zhang G."/>
        </authorList>
    </citation>
    <scope>NUCLEOTIDE SEQUENCE</scope>
</reference>
<dbReference type="eggNOG" id="ENOG502QT1X">
    <property type="taxonomic scope" value="Eukaryota"/>
</dbReference>
<sequence>MPRLKYTSRDNPKKTVVSVKLLLDHFLIRLLQGFEPFNYCCQAISRSETIDTGECIHDVDHHESKRESKLFFSFRRASRCLFPEMMKVEISPPSPVRKLSSIKIRWFWLEFQLLPPRLYQSPKGFLPGGTSRRVTVCAGKRKNTACAPNTPPVADAAMRVKCRLLFAPLPVLPEGRNRDRARRESERPENGFPIAFLARAAPNRAVVGTNTEGSDSEELLTGVPTTCNVSSPPTTESQPILISPVESPQVAADSSGVPAGPTNNDEQPTCGTTKQLSFEEFECDVSVADGDRRRQEFSFTLYDFDGHGKITKDDIAGLVTTIYDTLGASIQVPPCGSKTIKVKLTVSPDQRGSSSSSQAPRNAAGTCLNATQTSQTATLPGHQHNPSCCHLKHAAPCSHAAAAAAATTTTTATRHGASRVPRRRRATRYRCQTERKEVETHSEDDDENARTNRVQQEELRRRVGPVPHLPSPYSNSSEGDVSDDSDTSPAFSPLTPLLTTNQRKRSGALQRQQLLEIIQANMEKNNLSFHTSRKRHQNEQSRIPSHSPHVETSNHNNQDCHTSLEPRQANTNYHKPIRESTHHSVSFPKTPVKSRSANLRKTRHTTPRNNVTHSSPQTYATYSQLLNRNVIAPTIYNDTPQHTNSSSNVHRNIVNLVPNNNQQTANHQTITNNHNNLQRNDAQFVHTQCGRASKKHQLKHATREQDQARAMAQVVRWLEREFSQNAVAATSSRRHVHEHIHHHYHHYHAEALV</sequence>
<evidence type="ECO:0000256" key="8">
    <source>
        <dbReference type="SAM" id="MobiDB-lite"/>
    </source>
</evidence>
<evidence type="ECO:0000313" key="11">
    <source>
        <dbReference type="Proteomes" id="UP000007755"/>
    </source>
</evidence>
<dbReference type="GO" id="GO:0005886">
    <property type="term" value="C:plasma membrane"/>
    <property type="evidence" value="ECO:0007669"/>
    <property type="project" value="UniProtKB-SubCell"/>
</dbReference>
<dbReference type="InterPro" id="IPR011992">
    <property type="entry name" value="EF-hand-dom_pair"/>
</dbReference>
<organism evidence="11">
    <name type="scientific">Acromyrmex echinatior</name>
    <name type="common">Panamanian leafcutter ant</name>
    <name type="synonym">Acromyrmex octospinosus echinatior</name>
    <dbReference type="NCBI Taxonomy" id="103372"/>
    <lineage>
        <taxon>Eukaryota</taxon>
        <taxon>Metazoa</taxon>
        <taxon>Ecdysozoa</taxon>
        <taxon>Arthropoda</taxon>
        <taxon>Hexapoda</taxon>
        <taxon>Insecta</taxon>
        <taxon>Pterygota</taxon>
        <taxon>Neoptera</taxon>
        <taxon>Endopterygota</taxon>
        <taxon>Hymenoptera</taxon>
        <taxon>Apocrita</taxon>
        <taxon>Aculeata</taxon>
        <taxon>Formicoidea</taxon>
        <taxon>Formicidae</taxon>
        <taxon>Myrmicinae</taxon>
        <taxon>Acromyrmex</taxon>
    </lineage>
</organism>
<dbReference type="GO" id="GO:0005509">
    <property type="term" value="F:calcium ion binding"/>
    <property type="evidence" value="ECO:0007669"/>
    <property type="project" value="InterPro"/>
</dbReference>
<feature type="region of interest" description="Disordered" evidence="8">
    <location>
        <begin position="250"/>
        <end position="273"/>
    </location>
</feature>
<keyword evidence="2 7" id="KW-1003">Cell membrane</keyword>
<evidence type="ECO:0000256" key="7">
    <source>
        <dbReference type="RuleBase" id="RU367060"/>
    </source>
</evidence>
<dbReference type="SUPFAM" id="SSF47473">
    <property type="entry name" value="EF-hand"/>
    <property type="match status" value="1"/>
</dbReference>
<comment type="similarity">
    <text evidence="1 7">Belongs to the NKD family.</text>
</comment>
<dbReference type="PANTHER" id="PTHR22611">
    <property type="entry name" value="PROTEIN NAKED CUTICLE"/>
    <property type="match status" value="1"/>
</dbReference>
<dbReference type="Gene3D" id="1.10.238.10">
    <property type="entry name" value="EF-hand"/>
    <property type="match status" value="1"/>
</dbReference>
<evidence type="ECO:0000256" key="1">
    <source>
        <dbReference type="ARBA" id="ARBA00007081"/>
    </source>
</evidence>
<feature type="compositionally biased region" description="Polar residues" evidence="8">
    <location>
        <begin position="261"/>
        <end position="273"/>
    </location>
</feature>
<name>F4WJ44_ACREC</name>
<evidence type="ECO:0000256" key="6">
    <source>
        <dbReference type="ARBA" id="ARBA00023136"/>
    </source>
</evidence>
<dbReference type="EMBL" id="GL888181">
    <property type="protein sequence ID" value="EGI65814.1"/>
    <property type="molecule type" value="Genomic_DNA"/>
</dbReference>
<gene>
    <name evidence="10" type="ORF">G5I_05721</name>
</gene>
<comment type="function">
    <text evidence="7">Cell autonomous antagonist of the canonical Wnt signaling pathway.</text>
</comment>
<keyword evidence="4 7" id="KW-0879">Wnt signaling pathway</keyword>
<feature type="region of interest" description="Disordered" evidence="8">
    <location>
        <begin position="577"/>
        <end position="615"/>
    </location>
</feature>
<evidence type="ECO:0000256" key="2">
    <source>
        <dbReference type="ARBA" id="ARBA00022475"/>
    </source>
</evidence>
<dbReference type="Proteomes" id="UP000007755">
    <property type="component" value="Unassembled WGS sequence"/>
</dbReference>
<feature type="compositionally biased region" description="Polar residues" evidence="8">
    <location>
        <begin position="223"/>
        <end position="237"/>
    </location>
</feature>
<keyword evidence="3" id="KW-0963">Cytoplasm</keyword>
<feature type="compositionally biased region" description="Basic and acidic residues" evidence="8">
    <location>
        <begin position="431"/>
        <end position="441"/>
    </location>
</feature>
<dbReference type="STRING" id="103372.F4WJ44"/>
<accession>F4WJ44</accession>
<feature type="region of interest" description="Disordered" evidence="8">
    <location>
        <begin position="346"/>
        <end position="365"/>
    </location>
</feature>
<dbReference type="InterPro" id="IPR040140">
    <property type="entry name" value="Nkd-like"/>
</dbReference>
<dbReference type="InParanoid" id="F4WJ44"/>
<feature type="domain" description="EF-hand" evidence="9">
    <location>
        <begin position="290"/>
        <end position="325"/>
    </location>
</feature>
<evidence type="ECO:0000313" key="10">
    <source>
        <dbReference type="EMBL" id="EGI65814.1"/>
    </source>
</evidence>
<evidence type="ECO:0000256" key="3">
    <source>
        <dbReference type="ARBA" id="ARBA00022490"/>
    </source>
</evidence>
<evidence type="ECO:0000259" key="9">
    <source>
        <dbReference type="PROSITE" id="PS50222"/>
    </source>
</evidence>
<dbReference type="GO" id="GO:0090090">
    <property type="term" value="P:negative regulation of canonical Wnt signaling pathway"/>
    <property type="evidence" value="ECO:0007669"/>
    <property type="project" value="UniProtKB-ARBA"/>
</dbReference>
<feature type="region of interest" description="Disordered" evidence="8">
    <location>
        <begin position="209"/>
        <end position="237"/>
    </location>
</feature>
<keyword evidence="5" id="KW-0479">Metal-binding</keyword>
<comment type="subcellular location">
    <subcellularLocation>
        <location evidence="7">Cell membrane</location>
    </subcellularLocation>
    <subcellularLocation>
        <location evidence="7">Cytoplasm</location>
    </subcellularLocation>
</comment>
<protein>
    <recommendedName>
        <fullName evidence="7">Protein naked cuticle homolog</fullName>
    </recommendedName>
</protein>
<feature type="compositionally biased region" description="Polar residues" evidence="8">
    <location>
        <begin position="540"/>
        <end position="561"/>
    </location>
</feature>
<dbReference type="GO" id="GO:0016055">
    <property type="term" value="P:Wnt signaling pathway"/>
    <property type="evidence" value="ECO:0007669"/>
    <property type="project" value="UniProtKB-UniRule"/>
</dbReference>
<dbReference type="AlphaFoldDB" id="F4WJ44"/>